<keyword evidence="5" id="KW-1185">Reference proteome</keyword>
<dbReference type="Pfam" id="PF13895">
    <property type="entry name" value="Ig_2"/>
    <property type="match status" value="1"/>
</dbReference>
<gene>
    <name evidence="4" type="ORF">LARSCL_LOCUS6777</name>
</gene>
<dbReference type="FunFam" id="2.60.40.10:FF:000437">
    <property type="entry name" value="Beat-IIIc, isoform A"/>
    <property type="match status" value="1"/>
</dbReference>
<accession>A0AAV1ZMX9</accession>
<keyword evidence="2" id="KW-0732">Signal</keyword>
<dbReference type="PANTHER" id="PTHR21261:SF15">
    <property type="entry name" value="BEATEN PATH IIIA, ISOFORM D-RELATED"/>
    <property type="match status" value="1"/>
</dbReference>
<evidence type="ECO:0000256" key="2">
    <source>
        <dbReference type="SAM" id="SignalP"/>
    </source>
</evidence>
<evidence type="ECO:0000313" key="4">
    <source>
        <dbReference type="EMBL" id="CAL1273229.1"/>
    </source>
</evidence>
<organism evidence="4 5">
    <name type="scientific">Larinioides sclopetarius</name>
    <dbReference type="NCBI Taxonomy" id="280406"/>
    <lineage>
        <taxon>Eukaryota</taxon>
        <taxon>Metazoa</taxon>
        <taxon>Ecdysozoa</taxon>
        <taxon>Arthropoda</taxon>
        <taxon>Chelicerata</taxon>
        <taxon>Arachnida</taxon>
        <taxon>Araneae</taxon>
        <taxon>Araneomorphae</taxon>
        <taxon>Entelegynae</taxon>
        <taxon>Araneoidea</taxon>
        <taxon>Araneidae</taxon>
        <taxon>Larinioides</taxon>
    </lineage>
</organism>
<comment type="caution">
    <text evidence="4">The sequence shown here is derived from an EMBL/GenBank/DDBJ whole genome shotgun (WGS) entry which is preliminary data.</text>
</comment>
<protein>
    <recommendedName>
        <fullName evidence="3">Ig-like domain-containing protein</fullName>
    </recommendedName>
</protein>
<dbReference type="Gene3D" id="2.60.40.10">
    <property type="entry name" value="Immunoglobulins"/>
    <property type="match status" value="3"/>
</dbReference>
<dbReference type="PANTHER" id="PTHR21261">
    <property type="entry name" value="BEAT PROTEIN"/>
    <property type="match status" value="1"/>
</dbReference>
<dbReference type="PROSITE" id="PS50835">
    <property type="entry name" value="IG_LIKE"/>
    <property type="match status" value="3"/>
</dbReference>
<feature type="domain" description="Ig-like" evidence="3">
    <location>
        <begin position="242"/>
        <end position="350"/>
    </location>
</feature>
<feature type="chain" id="PRO_5043931734" description="Ig-like domain-containing protein" evidence="2">
    <location>
        <begin position="22"/>
        <end position="405"/>
    </location>
</feature>
<sequence>MNRPCALQLLFLLVATQGCLCLRMLSLDVPTAVMRGDSIWLNCTLDLESDDLYSVKWYKNDVEFYRYLPRDNPAGQKYDLPGVYLDLGRSVQGNVFLRETDLNTEGLYRCEASAESPTFQTVEGEKMLKVYVLPDENPKILGSQPRYEVGDIVNVTCKSGPSKPAAQLKWFINGKDADPSMERKYATEDHLDGLSTSTLGLIFVVRPSDLHQGGAVTLRCTATVSQTYSTTSEELIVGDRDPELSSPPNPFTVISRDGPVITGGKAHYRVGDLLDVNCSSTKSHPLPELQWFLNDKEVDQDHVIRFRGQPGLLGLRMQVQARHLDENEEMRLKCTATLSKVINTRSEETTLGGNHRTSGLTVAENFGKVSERSSSSNSNSAVSTTSVWNVAIFLGHAFLLVTPLL</sequence>
<dbReference type="InterPro" id="IPR007110">
    <property type="entry name" value="Ig-like_dom"/>
</dbReference>
<dbReference type="SUPFAM" id="SSF48726">
    <property type="entry name" value="Immunoglobulin"/>
    <property type="match status" value="2"/>
</dbReference>
<reference evidence="4 5" key="1">
    <citation type="submission" date="2024-04" db="EMBL/GenBank/DDBJ databases">
        <authorList>
            <person name="Rising A."/>
            <person name="Reimegard J."/>
            <person name="Sonavane S."/>
            <person name="Akerstrom W."/>
            <person name="Nylinder S."/>
            <person name="Hedman E."/>
            <person name="Kallberg Y."/>
        </authorList>
    </citation>
    <scope>NUCLEOTIDE SEQUENCE [LARGE SCALE GENOMIC DNA]</scope>
</reference>
<dbReference type="EMBL" id="CAXIEN010000066">
    <property type="protein sequence ID" value="CAL1273229.1"/>
    <property type="molecule type" value="Genomic_DNA"/>
</dbReference>
<dbReference type="InterPro" id="IPR013162">
    <property type="entry name" value="CD80_C2-set"/>
</dbReference>
<evidence type="ECO:0000256" key="1">
    <source>
        <dbReference type="ARBA" id="ARBA00023157"/>
    </source>
</evidence>
<dbReference type="AlphaFoldDB" id="A0AAV1ZMX9"/>
<dbReference type="Pfam" id="PF08205">
    <property type="entry name" value="C2-set_2"/>
    <property type="match status" value="2"/>
</dbReference>
<evidence type="ECO:0000259" key="3">
    <source>
        <dbReference type="PROSITE" id="PS50835"/>
    </source>
</evidence>
<dbReference type="InterPro" id="IPR013783">
    <property type="entry name" value="Ig-like_fold"/>
</dbReference>
<feature type="domain" description="Ig-like" evidence="3">
    <location>
        <begin position="4"/>
        <end position="120"/>
    </location>
</feature>
<keyword evidence="1" id="KW-1015">Disulfide bond</keyword>
<proteinExistence type="predicted"/>
<feature type="signal peptide" evidence="2">
    <location>
        <begin position="1"/>
        <end position="21"/>
    </location>
</feature>
<dbReference type="PROSITE" id="PS51257">
    <property type="entry name" value="PROKAR_LIPOPROTEIN"/>
    <property type="match status" value="1"/>
</dbReference>
<evidence type="ECO:0000313" key="5">
    <source>
        <dbReference type="Proteomes" id="UP001497382"/>
    </source>
</evidence>
<dbReference type="InterPro" id="IPR036179">
    <property type="entry name" value="Ig-like_dom_sf"/>
</dbReference>
<feature type="domain" description="Ig-like" evidence="3">
    <location>
        <begin position="138"/>
        <end position="236"/>
    </location>
</feature>
<dbReference type="Proteomes" id="UP001497382">
    <property type="component" value="Unassembled WGS sequence"/>
</dbReference>
<name>A0AAV1ZMX9_9ARAC</name>